<evidence type="ECO:0000259" key="1">
    <source>
        <dbReference type="Pfam" id="PF03413"/>
    </source>
</evidence>
<accession>A0A417YEB4</accession>
<keyword evidence="3" id="KW-1185">Reference proteome</keyword>
<dbReference type="RefSeq" id="WP_095311843.1">
    <property type="nucleotide sequence ID" value="NZ_JBHTNL010000039.1"/>
</dbReference>
<gene>
    <name evidence="2" type="ORF">D1B32_14500</name>
</gene>
<dbReference type="Pfam" id="PF03413">
    <property type="entry name" value="PepSY"/>
    <property type="match status" value="2"/>
</dbReference>
<feature type="domain" description="PepSY" evidence="1">
    <location>
        <begin position="34"/>
        <end position="90"/>
    </location>
</feature>
<protein>
    <recommendedName>
        <fullName evidence="1">PepSY domain-containing protein</fullName>
    </recommendedName>
</protein>
<organism evidence="2 3">
    <name type="scientific">Oceanobacillus profundus</name>
    <dbReference type="NCBI Taxonomy" id="372463"/>
    <lineage>
        <taxon>Bacteria</taxon>
        <taxon>Bacillati</taxon>
        <taxon>Bacillota</taxon>
        <taxon>Bacilli</taxon>
        <taxon>Bacillales</taxon>
        <taxon>Bacillaceae</taxon>
        <taxon>Oceanobacillus</taxon>
    </lineage>
</organism>
<dbReference type="AlphaFoldDB" id="A0A417YEB4"/>
<sequence>MKKKLGIAIGTVTAAAVIGMGVYHSDAAQANPTLSSEEISDLIQNQYPGTVTELEVDKKGNKTVYEVEIEGDGVEYELKLDGDTGEVLNEKHKETNFNKKNESETTAAQNKSVENLIGDQKAREIALKEFDGTIKEFELDEDDGRYVYEMEVRNGDKEAEFEIDALTGEILEMEIDTEDDD</sequence>
<feature type="domain" description="PepSY" evidence="1">
    <location>
        <begin position="119"/>
        <end position="174"/>
    </location>
</feature>
<dbReference type="InterPro" id="IPR025711">
    <property type="entry name" value="PepSY"/>
</dbReference>
<dbReference type="Proteomes" id="UP000285456">
    <property type="component" value="Unassembled WGS sequence"/>
</dbReference>
<dbReference type="EMBL" id="QWEH01000010">
    <property type="protein sequence ID" value="RHW30981.1"/>
    <property type="molecule type" value="Genomic_DNA"/>
</dbReference>
<dbReference type="OrthoDB" id="5361545at2"/>
<proteinExistence type="predicted"/>
<dbReference type="Gene3D" id="3.10.450.40">
    <property type="match status" value="2"/>
</dbReference>
<comment type="caution">
    <text evidence="2">The sequence shown here is derived from an EMBL/GenBank/DDBJ whole genome shotgun (WGS) entry which is preliminary data.</text>
</comment>
<evidence type="ECO:0000313" key="2">
    <source>
        <dbReference type="EMBL" id="RHW30981.1"/>
    </source>
</evidence>
<reference evidence="2 3" key="1">
    <citation type="journal article" date="2007" name="Int. J. Syst. Evol. Microbiol.">
        <title>Oceanobacillus profundus sp. nov., isolated from a deep-sea sediment core.</title>
        <authorList>
            <person name="Kim Y.G."/>
            <person name="Choi D.H."/>
            <person name="Hyun S."/>
            <person name="Cho B.C."/>
        </authorList>
    </citation>
    <scope>NUCLEOTIDE SEQUENCE [LARGE SCALE GENOMIC DNA]</scope>
    <source>
        <strain evidence="2 3">DSM 18246</strain>
    </source>
</reference>
<name>A0A417YEB4_9BACI</name>
<evidence type="ECO:0000313" key="3">
    <source>
        <dbReference type="Proteomes" id="UP000285456"/>
    </source>
</evidence>